<comment type="caution">
    <text evidence="1">The sequence shown here is derived from an EMBL/GenBank/DDBJ whole genome shotgun (WGS) entry which is preliminary data.</text>
</comment>
<feature type="non-terminal residue" evidence="1">
    <location>
        <position position="1"/>
    </location>
</feature>
<dbReference type="Proteomes" id="UP000054632">
    <property type="component" value="Unassembled WGS sequence"/>
</dbReference>
<dbReference type="OrthoDB" id="5919614at2759"/>
<feature type="non-terminal residue" evidence="1">
    <location>
        <position position="60"/>
    </location>
</feature>
<proteinExistence type="predicted"/>
<dbReference type="AlphaFoldDB" id="A0A0V1EVT6"/>
<dbReference type="EMBL" id="JYDT01000043">
    <property type="protein sequence ID" value="KRY88350.1"/>
    <property type="molecule type" value="Genomic_DNA"/>
</dbReference>
<accession>A0A0V1EVT6</accession>
<evidence type="ECO:0000313" key="3">
    <source>
        <dbReference type="Proteomes" id="UP000054632"/>
    </source>
</evidence>
<keyword evidence="4" id="KW-1185">Reference proteome</keyword>
<dbReference type="EMBL" id="JYDR01000006">
    <property type="protein sequence ID" value="KRY77570.1"/>
    <property type="molecule type" value="Genomic_DNA"/>
</dbReference>
<dbReference type="Proteomes" id="UP000054995">
    <property type="component" value="Unassembled WGS sequence"/>
</dbReference>
<name>A0A0V1EVT6_TRIPS</name>
<organism evidence="1 3">
    <name type="scientific">Trichinella pseudospiralis</name>
    <name type="common">Parasitic roundworm</name>
    <dbReference type="NCBI Taxonomy" id="6337"/>
    <lineage>
        <taxon>Eukaryota</taxon>
        <taxon>Metazoa</taxon>
        <taxon>Ecdysozoa</taxon>
        <taxon>Nematoda</taxon>
        <taxon>Enoplea</taxon>
        <taxon>Dorylaimia</taxon>
        <taxon>Trichinellida</taxon>
        <taxon>Trichinellidae</taxon>
        <taxon>Trichinella</taxon>
    </lineage>
</organism>
<evidence type="ECO:0000313" key="4">
    <source>
        <dbReference type="Proteomes" id="UP000054995"/>
    </source>
</evidence>
<gene>
    <name evidence="1" type="ORF">T4A_4575</name>
    <name evidence="2" type="ORF">T4D_14617</name>
</gene>
<protein>
    <submittedName>
        <fullName evidence="1">Uncharacterized protein</fullName>
    </submittedName>
</protein>
<evidence type="ECO:0000313" key="1">
    <source>
        <dbReference type="EMBL" id="KRY77570.1"/>
    </source>
</evidence>
<sequence>LHRQMALILIDKRVVYEEKLRALRQCTLTKEKGHNATIFSILQRDQIITDILRIQSKICS</sequence>
<reference evidence="3 4" key="1">
    <citation type="submission" date="2015-01" db="EMBL/GenBank/DDBJ databases">
        <title>Evolution of Trichinella species and genotypes.</title>
        <authorList>
            <person name="Korhonen P.K."/>
            <person name="Edoardo P."/>
            <person name="Giuseppe L.R."/>
            <person name="Gasser R.B."/>
        </authorList>
    </citation>
    <scope>NUCLEOTIDE SEQUENCE [LARGE SCALE GENOMIC DNA]</scope>
    <source>
        <strain evidence="1">ISS13</strain>
        <strain evidence="2">ISS470</strain>
    </source>
</reference>
<evidence type="ECO:0000313" key="2">
    <source>
        <dbReference type="EMBL" id="KRY88350.1"/>
    </source>
</evidence>